<dbReference type="EMBL" id="BLQM01000045">
    <property type="protein sequence ID" value="GMH55546.1"/>
    <property type="molecule type" value="Genomic_DNA"/>
</dbReference>
<feature type="transmembrane region" description="Helical" evidence="1">
    <location>
        <begin position="67"/>
        <end position="89"/>
    </location>
</feature>
<keyword evidence="1" id="KW-1133">Transmembrane helix</keyword>
<feature type="transmembrane region" description="Helical" evidence="1">
    <location>
        <begin position="281"/>
        <end position="302"/>
    </location>
</feature>
<dbReference type="Proteomes" id="UP001162640">
    <property type="component" value="Unassembled WGS sequence"/>
</dbReference>
<sequence>MSQKSVKEDLANLCAERETDKQTMADLQLQILALSQQQQSRRCSQRAFSVIPLPESPRRSNPLELGLAWRAIFFTVAYSCQVYFILYAATGDRSHRMRGQSFIPISAGSMLMFLFASPRGGKWVEMRCLGGFSVWLATFQIAIAVGHIVTNPSGDTVIGYAFLSMLVWFDPVVVYLFGRMRKAVAELEDDELSSYLLDNLLFVGIPGFAPLLYLSMDTFNCLNAVDDGLTDTDDHYDECSGILVPQFSISFFFFFVMVCNIIIAPLSDITLKAHAIMELKLGFRLTVVLMLVSFSAIGNIFLFANMYEGRRTPFVFTTALLCGLACCVAAILEMIHIVYFYKWDEKDEDDDEIDLFEVTEESHHKRHLNNLQKGLRGGKSSIEIESSGSLEYNIKNKNLMTSSISDGVGF</sequence>
<feature type="transmembrane region" description="Helical" evidence="1">
    <location>
        <begin position="247"/>
        <end position="269"/>
    </location>
</feature>
<evidence type="ECO:0000313" key="3">
    <source>
        <dbReference type="Proteomes" id="UP001162640"/>
    </source>
</evidence>
<evidence type="ECO:0000256" key="1">
    <source>
        <dbReference type="SAM" id="Phobius"/>
    </source>
</evidence>
<gene>
    <name evidence="2" type="ORF">TL16_g01933</name>
</gene>
<reference evidence="3" key="1">
    <citation type="journal article" date="2023" name="Commun. Biol.">
        <title>Genome analysis of Parmales, the sister group of diatoms, reveals the evolutionary specialization of diatoms from phago-mixotrophs to photoautotrophs.</title>
        <authorList>
            <person name="Ban H."/>
            <person name="Sato S."/>
            <person name="Yoshikawa S."/>
            <person name="Yamada K."/>
            <person name="Nakamura Y."/>
            <person name="Ichinomiya M."/>
            <person name="Sato N."/>
            <person name="Blanc-Mathieu R."/>
            <person name="Endo H."/>
            <person name="Kuwata A."/>
            <person name="Ogata H."/>
        </authorList>
    </citation>
    <scope>NUCLEOTIDE SEQUENCE [LARGE SCALE GENOMIC DNA]</scope>
</reference>
<keyword evidence="1" id="KW-0812">Transmembrane</keyword>
<feature type="transmembrane region" description="Helical" evidence="1">
    <location>
        <begin position="101"/>
        <end position="117"/>
    </location>
</feature>
<organism evidence="2 3">
    <name type="scientific">Triparma laevis f. inornata</name>
    <dbReference type="NCBI Taxonomy" id="1714386"/>
    <lineage>
        <taxon>Eukaryota</taxon>
        <taxon>Sar</taxon>
        <taxon>Stramenopiles</taxon>
        <taxon>Ochrophyta</taxon>
        <taxon>Bolidophyceae</taxon>
        <taxon>Parmales</taxon>
        <taxon>Triparmaceae</taxon>
        <taxon>Triparma</taxon>
    </lineage>
</organism>
<accession>A0A9W6ZNM9</accession>
<keyword evidence="1" id="KW-0472">Membrane</keyword>
<feature type="transmembrane region" description="Helical" evidence="1">
    <location>
        <begin position="199"/>
        <end position="216"/>
    </location>
</feature>
<feature type="transmembrane region" description="Helical" evidence="1">
    <location>
        <begin position="314"/>
        <end position="341"/>
    </location>
</feature>
<comment type="caution">
    <text evidence="2">The sequence shown here is derived from an EMBL/GenBank/DDBJ whole genome shotgun (WGS) entry which is preliminary data.</text>
</comment>
<feature type="transmembrane region" description="Helical" evidence="1">
    <location>
        <begin position="129"/>
        <end position="150"/>
    </location>
</feature>
<dbReference type="AlphaFoldDB" id="A0A9W6ZNM9"/>
<feature type="transmembrane region" description="Helical" evidence="1">
    <location>
        <begin position="156"/>
        <end position="178"/>
    </location>
</feature>
<name>A0A9W6ZNM9_9STRA</name>
<protein>
    <submittedName>
        <fullName evidence="2">Uncharacterized protein</fullName>
    </submittedName>
</protein>
<proteinExistence type="predicted"/>
<evidence type="ECO:0000313" key="2">
    <source>
        <dbReference type="EMBL" id="GMH55546.1"/>
    </source>
</evidence>